<keyword evidence="1" id="KW-0472">Membrane</keyword>
<proteinExistence type="predicted"/>
<dbReference type="Proteomes" id="UP000030669">
    <property type="component" value="Unassembled WGS sequence"/>
</dbReference>
<gene>
    <name evidence="3" type="ORF">GLOTRDRAFT_129249</name>
</gene>
<dbReference type="InterPro" id="IPR045339">
    <property type="entry name" value="DUF6534"/>
</dbReference>
<feature type="transmembrane region" description="Helical" evidence="1">
    <location>
        <begin position="96"/>
        <end position="115"/>
    </location>
</feature>
<feature type="transmembrane region" description="Helical" evidence="1">
    <location>
        <begin position="51"/>
        <end position="76"/>
    </location>
</feature>
<dbReference type="EMBL" id="KB469301">
    <property type="protein sequence ID" value="EPQ56044.1"/>
    <property type="molecule type" value="Genomic_DNA"/>
</dbReference>
<dbReference type="OMA" id="KCEDEEY"/>
<reference evidence="3 4" key="1">
    <citation type="journal article" date="2012" name="Science">
        <title>The Paleozoic origin of enzymatic lignin decomposition reconstructed from 31 fungal genomes.</title>
        <authorList>
            <person name="Floudas D."/>
            <person name="Binder M."/>
            <person name="Riley R."/>
            <person name="Barry K."/>
            <person name="Blanchette R.A."/>
            <person name="Henrissat B."/>
            <person name="Martinez A.T."/>
            <person name="Otillar R."/>
            <person name="Spatafora J.W."/>
            <person name="Yadav J.S."/>
            <person name="Aerts A."/>
            <person name="Benoit I."/>
            <person name="Boyd A."/>
            <person name="Carlson A."/>
            <person name="Copeland A."/>
            <person name="Coutinho P.M."/>
            <person name="de Vries R.P."/>
            <person name="Ferreira P."/>
            <person name="Findley K."/>
            <person name="Foster B."/>
            <person name="Gaskell J."/>
            <person name="Glotzer D."/>
            <person name="Gorecki P."/>
            <person name="Heitman J."/>
            <person name="Hesse C."/>
            <person name="Hori C."/>
            <person name="Igarashi K."/>
            <person name="Jurgens J.A."/>
            <person name="Kallen N."/>
            <person name="Kersten P."/>
            <person name="Kohler A."/>
            <person name="Kuees U."/>
            <person name="Kumar T.K.A."/>
            <person name="Kuo A."/>
            <person name="LaButti K."/>
            <person name="Larrondo L.F."/>
            <person name="Lindquist E."/>
            <person name="Ling A."/>
            <person name="Lombard V."/>
            <person name="Lucas S."/>
            <person name="Lundell T."/>
            <person name="Martin R."/>
            <person name="McLaughlin D.J."/>
            <person name="Morgenstern I."/>
            <person name="Morin E."/>
            <person name="Murat C."/>
            <person name="Nagy L.G."/>
            <person name="Nolan M."/>
            <person name="Ohm R.A."/>
            <person name="Patyshakuliyeva A."/>
            <person name="Rokas A."/>
            <person name="Ruiz-Duenas F.J."/>
            <person name="Sabat G."/>
            <person name="Salamov A."/>
            <person name="Samejima M."/>
            <person name="Schmutz J."/>
            <person name="Slot J.C."/>
            <person name="St John F."/>
            <person name="Stenlid J."/>
            <person name="Sun H."/>
            <person name="Sun S."/>
            <person name="Syed K."/>
            <person name="Tsang A."/>
            <person name="Wiebenga A."/>
            <person name="Young D."/>
            <person name="Pisabarro A."/>
            <person name="Eastwood D.C."/>
            <person name="Martin F."/>
            <person name="Cullen D."/>
            <person name="Grigoriev I.V."/>
            <person name="Hibbett D.S."/>
        </authorList>
    </citation>
    <scope>NUCLEOTIDE SEQUENCE [LARGE SCALE GENOMIC DNA]</scope>
    <source>
        <strain evidence="3 4">ATCC 11539</strain>
    </source>
</reference>
<feature type="transmembrane region" description="Helical" evidence="1">
    <location>
        <begin position="16"/>
        <end position="39"/>
    </location>
</feature>
<keyword evidence="1" id="KW-0812">Transmembrane</keyword>
<dbReference type="Pfam" id="PF20152">
    <property type="entry name" value="DUF6534"/>
    <property type="match status" value="1"/>
</dbReference>
<dbReference type="OrthoDB" id="3270417at2759"/>
<keyword evidence="1" id="KW-1133">Transmembrane helix</keyword>
<dbReference type="PANTHER" id="PTHR40465:SF1">
    <property type="entry name" value="DUF6534 DOMAIN-CONTAINING PROTEIN"/>
    <property type="match status" value="1"/>
</dbReference>
<accession>S7RSN7</accession>
<dbReference type="eggNOG" id="ENOG502SPXZ">
    <property type="taxonomic scope" value="Eukaryota"/>
</dbReference>
<dbReference type="AlphaFoldDB" id="S7RSN7"/>
<dbReference type="KEGG" id="gtr:GLOTRDRAFT_129249"/>
<feature type="transmembrane region" description="Helical" evidence="1">
    <location>
        <begin position="199"/>
        <end position="218"/>
    </location>
</feature>
<organism evidence="3 4">
    <name type="scientific">Gloeophyllum trabeum (strain ATCC 11539 / FP-39264 / Madison 617)</name>
    <name type="common">Brown rot fungus</name>
    <dbReference type="NCBI Taxonomy" id="670483"/>
    <lineage>
        <taxon>Eukaryota</taxon>
        <taxon>Fungi</taxon>
        <taxon>Dikarya</taxon>
        <taxon>Basidiomycota</taxon>
        <taxon>Agaricomycotina</taxon>
        <taxon>Agaricomycetes</taxon>
        <taxon>Gloeophyllales</taxon>
        <taxon>Gloeophyllaceae</taxon>
        <taxon>Gloeophyllum</taxon>
    </lineage>
</organism>
<evidence type="ECO:0000313" key="3">
    <source>
        <dbReference type="EMBL" id="EPQ56044.1"/>
    </source>
</evidence>
<dbReference type="RefSeq" id="XP_007866042.1">
    <property type="nucleotide sequence ID" value="XM_007867851.1"/>
</dbReference>
<protein>
    <recommendedName>
        <fullName evidence="2">DUF6534 domain-containing protein</fullName>
    </recommendedName>
</protein>
<dbReference type="HOGENOM" id="CLU_046025_5_3_1"/>
<sequence>MTGGTLQSLLEQSLGALFVGILVAAILLGITNLQTYVYFKSYPNDWLHYKLAVVFLWCLDTLHFVLAAHAVYWYLVMHFDEISLHLPIVWSFKLQLVLNLLTILMVQSLYAFRLWKVSSSQKRRTAAYLVIALVVCNYGMTTATCYFIYQVHAITDVQHYCWMIYSIYGTGILVDFAIVAAFCWTIAQHRNGHPNSDSIINRLIVYVVASGVLTRHVVRCPLHLG</sequence>
<feature type="transmembrane region" description="Helical" evidence="1">
    <location>
        <begin position="162"/>
        <end position="187"/>
    </location>
</feature>
<feature type="transmembrane region" description="Helical" evidence="1">
    <location>
        <begin position="127"/>
        <end position="150"/>
    </location>
</feature>
<evidence type="ECO:0000259" key="2">
    <source>
        <dbReference type="Pfam" id="PF20152"/>
    </source>
</evidence>
<name>S7RSN7_GLOTA</name>
<keyword evidence="4" id="KW-1185">Reference proteome</keyword>
<dbReference type="GeneID" id="19301881"/>
<evidence type="ECO:0000256" key="1">
    <source>
        <dbReference type="SAM" id="Phobius"/>
    </source>
</evidence>
<feature type="domain" description="DUF6534" evidence="2">
    <location>
        <begin position="172"/>
        <end position="217"/>
    </location>
</feature>
<dbReference type="PANTHER" id="PTHR40465">
    <property type="entry name" value="CHROMOSOME 1, WHOLE GENOME SHOTGUN SEQUENCE"/>
    <property type="match status" value="1"/>
</dbReference>
<evidence type="ECO:0000313" key="4">
    <source>
        <dbReference type="Proteomes" id="UP000030669"/>
    </source>
</evidence>